<accession>A0A0B6XW39</accession>
<evidence type="ECO:0000313" key="1">
    <source>
        <dbReference type="EMBL" id="CEK47751.1"/>
    </source>
</evidence>
<name>A0A0B6XW39_9EUPU</name>
<reference evidence="1" key="1">
    <citation type="submission" date="2014-12" db="EMBL/GenBank/DDBJ databases">
        <title>Insight into the proteome of Arion vulgaris.</title>
        <authorList>
            <person name="Aradska J."/>
            <person name="Bulat T."/>
            <person name="Smidak R."/>
            <person name="Sarate P."/>
            <person name="Gangsoo J."/>
            <person name="Sialana F."/>
            <person name="Bilban M."/>
            <person name="Lubec G."/>
        </authorList>
    </citation>
    <scope>NUCLEOTIDE SEQUENCE</scope>
    <source>
        <tissue evidence="1">Skin</tissue>
    </source>
</reference>
<protein>
    <submittedName>
        <fullName evidence="1">Uncharacterized protein</fullName>
    </submittedName>
</protein>
<gene>
    <name evidence="1" type="primary">ORF2146</name>
</gene>
<dbReference type="EMBL" id="HACG01000886">
    <property type="protein sequence ID" value="CEK47751.1"/>
    <property type="molecule type" value="Transcribed_RNA"/>
</dbReference>
<proteinExistence type="predicted"/>
<sequence>MMNKKEASYVGRQQLMFKTIKLCSFNEFKITCGTSRTRHVRNRMSVFNQRAAETISMHTFLHLLDETEYL</sequence>
<dbReference type="AlphaFoldDB" id="A0A0B6XW39"/>
<organism evidence="1">
    <name type="scientific">Arion vulgaris</name>
    <dbReference type="NCBI Taxonomy" id="1028688"/>
    <lineage>
        <taxon>Eukaryota</taxon>
        <taxon>Metazoa</taxon>
        <taxon>Spiralia</taxon>
        <taxon>Lophotrochozoa</taxon>
        <taxon>Mollusca</taxon>
        <taxon>Gastropoda</taxon>
        <taxon>Heterobranchia</taxon>
        <taxon>Euthyneura</taxon>
        <taxon>Panpulmonata</taxon>
        <taxon>Eupulmonata</taxon>
        <taxon>Stylommatophora</taxon>
        <taxon>Helicina</taxon>
        <taxon>Arionoidea</taxon>
        <taxon>Arionidae</taxon>
        <taxon>Arion</taxon>
    </lineage>
</organism>